<evidence type="ECO:0000313" key="3">
    <source>
        <dbReference type="Proteomes" id="UP000198611"/>
    </source>
</evidence>
<gene>
    <name evidence="2" type="ORF">SAMN05660831_01505</name>
</gene>
<dbReference type="Proteomes" id="UP000198611">
    <property type="component" value="Unassembled WGS sequence"/>
</dbReference>
<dbReference type="EMBL" id="FOMJ01000004">
    <property type="protein sequence ID" value="SFD35395.1"/>
    <property type="molecule type" value="Genomic_DNA"/>
</dbReference>
<proteinExistence type="predicted"/>
<protein>
    <submittedName>
        <fullName evidence="2">Uncharacterized protein</fullName>
    </submittedName>
</protein>
<accession>A0A1I1RM51</accession>
<sequence length="67" mass="7255">MQGNGSGESGGQLQQLLKVLTDLREAAEAARREGDLTRARELGERIGESERRLDALLRARHGLGGLD</sequence>
<reference evidence="2 3" key="1">
    <citation type="submission" date="2016-10" db="EMBL/GenBank/DDBJ databases">
        <authorList>
            <person name="de Groot N.N."/>
        </authorList>
    </citation>
    <scope>NUCLEOTIDE SEQUENCE [LARGE SCALE GENOMIC DNA]</scope>
    <source>
        <strain evidence="2 3">HL3</strain>
    </source>
</reference>
<keyword evidence="1" id="KW-0175">Coiled coil</keyword>
<organism evidence="2 3">
    <name type="scientific">Thiohalospira halophila DSM 15071</name>
    <dbReference type="NCBI Taxonomy" id="1123397"/>
    <lineage>
        <taxon>Bacteria</taxon>
        <taxon>Pseudomonadati</taxon>
        <taxon>Pseudomonadota</taxon>
        <taxon>Gammaproteobacteria</taxon>
        <taxon>Thiohalospirales</taxon>
        <taxon>Thiohalospiraceae</taxon>
        <taxon>Thiohalospira</taxon>
    </lineage>
</organism>
<keyword evidence="3" id="KW-1185">Reference proteome</keyword>
<evidence type="ECO:0000256" key="1">
    <source>
        <dbReference type="SAM" id="Coils"/>
    </source>
</evidence>
<evidence type="ECO:0000313" key="2">
    <source>
        <dbReference type="EMBL" id="SFD35395.1"/>
    </source>
</evidence>
<dbReference type="RefSeq" id="WP_093428148.1">
    <property type="nucleotide sequence ID" value="NZ_FOMJ01000004.1"/>
</dbReference>
<feature type="coiled-coil region" evidence="1">
    <location>
        <begin position="13"/>
        <end position="59"/>
    </location>
</feature>
<dbReference type="STRING" id="1123397.SAMN05660831_01505"/>
<name>A0A1I1RM51_9GAMM</name>
<dbReference type="AlphaFoldDB" id="A0A1I1RM51"/>